<protein>
    <submittedName>
        <fullName evidence="1">Membrane lipoprotein</fullName>
    </submittedName>
</protein>
<reference evidence="1 2" key="2">
    <citation type="journal article" date="2013" name="PLoS ONE">
        <title>INDIGO - INtegrated Data Warehouse of MIcrobial GenOmes with Examples from the Red Sea Extremophiles.</title>
        <authorList>
            <person name="Alam I."/>
            <person name="Antunes A."/>
            <person name="Kamau A.A."/>
            <person name="Ba Alawi W."/>
            <person name="Kalkatawi M."/>
            <person name="Stingl U."/>
            <person name="Bajic V.B."/>
        </authorList>
    </citation>
    <scope>NUCLEOTIDE SEQUENCE [LARGE SCALE GENOMIC DNA]</scope>
    <source>
        <strain evidence="1 2">E1L3A</strain>
    </source>
</reference>
<dbReference type="PROSITE" id="PS51257">
    <property type="entry name" value="PROKAR_LIPOPROTEIN"/>
    <property type="match status" value="1"/>
</dbReference>
<dbReference type="EMBL" id="AFNV02000011">
    <property type="protein sequence ID" value="ERJ19202.1"/>
    <property type="molecule type" value="Genomic_DNA"/>
</dbReference>
<keyword evidence="1" id="KW-0449">Lipoprotein</keyword>
<keyword evidence="2" id="KW-1185">Reference proteome</keyword>
<organism evidence="1 2">
    <name type="scientific">Salinisphaera shabanensis E1L3A</name>
    <dbReference type="NCBI Taxonomy" id="1033802"/>
    <lineage>
        <taxon>Bacteria</taxon>
        <taxon>Pseudomonadati</taxon>
        <taxon>Pseudomonadota</taxon>
        <taxon>Gammaproteobacteria</taxon>
        <taxon>Salinisphaerales</taxon>
        <taxon>Salinisphaeraceae</taxon>
        <taxon>Salinisphaera</taxon>
    </lineage>
</organism>
<evidence type="ECO:0000313" key="2">
    <source>
        <dbReference type="Proteomes" id="UP000006242"/>
    </source>
</evidence>
<dbReference type="RefSeq" id="WP_006914792.1">
    <property type="nucleotide sequence ID" value="NZ_AFNV02000011.1"/>
</dbReference>
<reference evidence="1 2" key="1">
    <citation type="journal article" date="2011" name="J. Bacteriol.">
        <title>Genome sequence of Salinisphaera shabanensis, a gammaproteobacterium from the harsh, variable environment of the brine-seawater interface of the Shaban Deep in the Red Sea.</title>
        <authorList>
            <person name="Antunes A."/>
            <person name="Alam I."/>
            <person name="Bajic V.B."/>
            <person name="Stingl U."/>
        </authorList>
    </citation>
    <scope>NUCLEOTIDE SEQUENCE [LARGE SCALE GENOMIC DNA]</scope>
    <source>
        <strain evidence="1 2">E1L3A</strain>
    </source>
</reference>
<name>U2ELY6_9GAMM</name>
<dbReference type="STRING" id="1033802.SSPSH_001810"/>
<dbReference type="AlphaFoldDB" id="U2ELY6"/>
<comment type="caution">
    <text evidence="1">The sequence shown here is derived from an EMBL/GenBank/DDBJ whole genome shotgun (WGS) entry which is preliminary data.</text>
</comment>
<evidence type="ECO:0000313" key="1">
    <source>
        <dbReference type="EMBL" id="ERJ19202.1"/>
    </source>
</evidence>
<sequence length="67" mass="6957">MKQSLGFAGIALLVIACAGAVWWLANNGTGAFDAGAGSNTTYVVGHRVTEHPLDTHSFQESDGSNHV</sequence>
<proteinExistence type="predicted"/>
<dbReference type="Proteomes" id="UP000006242">
    <property type="component" value="Unassembled WGS sequence"/>
</dbReference>
<gene>
    <name evidence="1" type="ORF">SSPSH_001810</name>
</gene>
<accession>U2ELY6</accession>